<evidence type="ECO:0000313" key="6">
    <source>
        <dbReference type="EMBL" id="KAL0438847.1"/>
    </source>
</evidence>
<keyword evidence="5" id="KW-0460">Magnesium</keyword>
<protein>
    <submittedName>
        <fullName evidence="6">Loganic acid O-methyltransferase</fullName>
    </submittedName>
</protein>
<dbReference type="SUPFAM" id="SSF53335">
    <property type="entry name" value="S-adenosyl-L-methionine-dependent methyltransferases"/>
    <property type="match status" value="1"/>
</dbReference>
<evidence type="ECO:0000256" key="1">
    <source>
        <dbReference type="ARBA" id="ARBA00007967"/>
    </source>
</evidence>
<keyword evidence="2" id="KW-0489">Methyltransferase</keyword>
<dbReference type="GO" id="GO:0032259">
    <property type="term" value="P:methylation"/>
    <property type="evidence" value="ECO:0007669"/>
    <property type="project" value="UniProtKB-KW"/>
</dbReference>
<keyword evidence="4" id="KW-0479">Metal-binding</keyword>
<evidence type="ECO:0000256" key="4">
    <source>
        <dbReference type="ARBA" id="ARBA00022723"/>
    </source>
</evidence>
<organism evidence="6">
    <name type="scientific">Sesamum latifolium</name>
    <dbReference type="NCBI Taxonomy" id="2727402"/>
    <lineage>
        <taxon>Eukaryota</taxon>
        <taxon>Viridiplantae</taxon>
        <taxon>Streptophyta</taxon>
        <taxon>Embryophyta</taxon>
        <taxon>Tracheophyta</taxon>
        <taxon>Spermatophyta</taxon>
        <taxon>Magnoliopsida</taxon>
        <taxon>eudicotyledons</taxon>
        <taxon>Gunneridae</taxon>
        <taxon>Pentapetalae</taxon>
        <taxon>asterids</taxon>
        <taxon>lamiids</taxon>
        <taxon>Lamiales</taxon>
        <taxon>Pedaliaceae</taxon>
        <taxon>Sesamum</taxon>
    </lineage>
</organism>
<dbReference type="InterPro" id="IPR042086">
    <property type="entry name" value="MeTrfase_capping"/>
</dbReference>
<dbReference type="GO" id="GO:0008168">
    <property type="term" value="F:methyltransferase activity"/>
    <property type="evidence" value="ECO:0007669"/>
    <property type="project" value="UniProtKB-KW"/>
</dbReference>
<proteinExistence type="inferred from homology"/>
<evidence type="ECO:0000256" key="2">
    <source>
        <dbReference type="ARBA" id="ARBA00022603"/>
    </source>
</evidence>
<dbReference type="AlphaFoldDB" id="A0AAW2WB54"/>
<accession>A0AAW2WB54</accession>
<comment type="caution">
    <text evidence="6">The sequence shown here is derived from an EMBL/GenBank/DDBJ whole genome shotgun (WGS) entry which is preliminary data.</text>
</comment>
<name>A0AAW2WB54_9LAMI</name>
<dbReference type="Pfam" id="PF03492">
    <property type="entry name" value="Methyltransf_7"/>
    <property type="match status" value="1"/>
</dbReference>
<reference evidence="6" key="2">
    <citation type="journal article" date="2024" name="Plant">
        <title>Genomic evolution and insights into agronomic trait innovations of Sesamum species.</title>
        <authorList>
            <person name="Miao H."/>
            <person name="Wang L."/>
            <person name="Qu L."/>
            <person name="Liu H."/>
            <person name="Sun Y."/>
            <person name="Le M."/>
            <person name="Wang Q."/>
            <person name="Wei S."/>
            <person name="Zheng Y."/>
            <person name="Lin W."/>
            <person name="Duan Y."/>
            <person name="Cao H."/>
            <person name="Xiong S."/>
            <person name="Wang X."/>
            <person name="Wei L."/>
            <person name="Li C."/>
            <person name="Ma Q."/>
            <person name="Ju M."/>
            <person name="Zhao R."/>
            <person name="Li G."/>
            <person name="Mu C."/>
            <person name="Tian Q."/>
            <person name="Mei H."/>
            <person name="Zhang T."/>
            <person name="Gao T."/>
            <person name="Zhang H."/>
        </authorList>
    </citation>
    <scope>NUCLEOTIDE SEQUENCE</scope>
    <source>
        <strain evidence="6">KEN1</strain>
    </source>
</reference>
<gene>
    <name evidence="6" type="ORF">Slati_2367700</name>
</gene>
<dbReference type="EMBL" id="JACGWN010000008">
    <property type="protein sequence ID" value="KAL0438847.1"/>
    <property type="molecule type" value="Genomic_DNA"/>
</dbReference>
<dbReference type="PANTHER" id="PTHR31009">
    <property type="entry name" value="S-ADENOSYL-L-METHIONINE:CARBOXYL METHYLTRANSFERASE FAMILY PROTEIN"/>
    <property type="match status" value="1"/>
</dbReference>
<comment type="similarity">
    <text evidence="1">Belongs to the methyltransferase superfamily. Type-7 methyltransferase family.</text>
</comment>
<evidence type="ECO:0000256" key="5">
    <source>
        <dbReference type="ARBA" id="ARBA00022842"/>
    </source>
</evidence>
<dbReference type="Gene3D" id="3.40.50.150">
    <property type="entry name" value="Vaccinia Virus protein VP39"/>
    <property type="match status" value="1"/>
</dbReference>
<sequence length="303" mass="33623">MSCKNNKADSIVKEALPRQTLALYAMNAGDGPQSYVQNSSYQRGVVDIAKLIIEEEISKNLDIKDLSSTSTNGFWVADFGCSTGHNSFPAMQIITQAIHQKHAASSGLISTPKVPKFFVVFNDVITNDFNTLFSSLPPHRNYNAVGIPGDFHGRLLPESSLLFAYSSWALHWLTEVPKVVGESGSPTWNKGEILYTNDRKEVCDAYLNQYAKDIEAFLEAREVEMMSGGLMTLLIPAVPTFWNPETEYTIPSDINLLGSCLMDMAKKALGSCEPSAAVVWLEEVRKTEDLKYPKIRRSMKGLK</sequence>
<reference evidence="6" key="1">
    <citation type="submission" date="2020-06" db="EMBL/GenBank/DDBJ databases">
        <authorList>
            <person name="Li T."/>
            <person name="Hu X."/>
            <person name="Zhang T."/>
            <person name="Song X."/>
            <person name="Zhang H."/>
            <person name="Dai N."/>
            <person name="Sheng W."/>
            <person name="Hou X."/>
            <person name="Wei L."/>
        </authorList>
    </citation>
    <scope>NUCLEOTIDE SEQUENCE</scope>
    <source>
        <strain evidence="6">KEN1</strain>
        <tissue evidence="6">Leaf</tissue>
    </source>
</reference>
<dbReference type="InterPro" id="IPR029063">
    <property type="entry name" value="SAM-dependent_MTases_sf"/>
</dbReference>
<keyword evidence="3" id="KW-0808">Transferase</keyword>
<dbReference type="Gene3D" id="1.10.1200.270">
    <property type="entry name" value="Methyltransferase, alpha-helical capping domain"/>
    <property type="match status" value="1"/>
</dbReference>
<dbReference type="InterPro" id="IPR005299">
    <property type="entry name" value="MeTrfase_7"/>
</dbReference>
<dbReference type="GO" id="GO:0046872">
    <property type="term" value="F:metal ion binding"/>
    <property type="evidence" value="ECO:0007669"/>
    <property type="project" value="UniProtKB-KW"/>
</dbReference>
<evidence type="ECO:0000256" key="3">
    <source>
        <dbReference type="ARBA" id="ARBA00022679"/>
    </source>
</evidence>